<dbReference type="PATRIC" id="fig|1813736.3.peg.2770"/>
<feature type="region of interest" description="Disordered" evidence="4">
    <location>
        <begin position="31"/>
        <end position="55"/>
    </location>
</feature>
<comment type="similarity">
    <text evidence="1 3">Belongs to the type-B carboxylesterase/lipase family.</text>
</comment>
<dbReference type="GO" id="GO:0016787">
    <property type="term" value="F:hydrolase activity"/>
    <property type="evidence" value="ECO:0007669"/>
    <property type="project" value="UniProtKB-KW"/>
</dbReference>
<evidence type="ECO:0000256" key="2">
    <source>
        <dbReference type="ARBA" id="ARBA00022801"/>
    </source>
</evidence>
<dbReference type="EMBL" id="CP015136">
    <property type="protein sequence ID" value="AMY09407.1"/>
    <property type="molecule type" value="Genomic_DNA"/>
</dbReference>
<sequence length="566" mass="60688">MPEMTRGARATLNRRQLFRLSTAAGLGAAAPPVMSASDQHGTGARAAASRPTCSTPRASVARTQYGKVRGYVEDGVLTFKGIPYGAPTGGENRWLPAKPPAPWDGEYPALIYGANCPQRLHDWVAEQTFLYQWTDGWQSEDMLKVNIWTPSLTGSRPVMFYIHGGGFSFGSAYELASQDGAQMARHHDVVSVTVNHRLNVLGFLDLSEFGGRAYADSANVGMTDLVAALQWVRDNIANFGGDPDRVMIYGQSGGGSKVTTLLGMPPAQGLVHRASAQSGGGGNPPPAEQSRELTKRLVAELGIKDIAALQKMDWARLNAAGNAVVAAMNPPPGPTAGPMPPPGSTPRVGWGPTVDGRLVPMRSFFEGAPSISRDVPMLIGSVSEEGNRMSSRPTEAEWVGALTRSYGDTKAAAIVTALKRAYPDKSIRTLSYMCSGPGLNSLAIRNNVTRMATMKHEQKGAPVYTWYFTWQSPMLEDAGAWHTAELAFCFDNTARCAQGTGNGPEAQALAKRMATAWANFARTGNPSQPGLPWPAFTPDRCPTMVFDNACRMVDDPDGDARKLLLT</sequence>
<dbReference type="AlphaFoldDB" id="A0A143PLG6"/>
<dbReference type="InterPro" id="IPR029058">
    <property type="entry name" value="AB_hydrolase_fold"/>
</dbReference>
<dbReference type="InterPro" id="IPR006311">
    <property type="entry name" value="TAT_signal"/>
</dbReference>
<dbReference type="InterPro" id="IPR002018">
    <property type="entry name" value="CarbesteraseB"/>
</dbReference>
<reference evidence="6 7" key="1">
    <citation type="journal article" date="2016" name="Genome Announc.">
        <title>First Complete Genome Sequence of a Subdivision 6 Acidobacterium Strain.</title>
        <authorList>
            <person name="Huang S."/>
            <person name="Vieira S."/>
            <person name="Bunk B."/>
            <person name="Riedel T."/>
            <person name="Sproer C."/>
            <person name="Overmann J."/>
        </authorList>
    </citation>
    <scope>NUCLEOTIDE SEQUENCE [LARGE SCALE GENOMIC DNA]</scope>
    <source>
        <strain evidence="7">DSM 100886 HEG_-6_39</strain>
    </source>
</reference>
<proteinExistence type="inferred from homology"/>
<evidence type="ECO:0000313" key="7">
    <source>
        <dbReference type="Proteomes" id="UP000076079"/>
    </source>
</evidence>
<protein>
    <recommendedName>
        <fullName evidence="3">Carboxylic ester hydrolase</fullName>
        <ecNumber evidence="3">3.1.1.-</ecNumber>
    </recommendedName>
</protein>
<evidence type="ECO:0000259" key="5">
    <source>
        <dbReference type="Pfam" id="PF00135"/>
    </source>
</evidence>
<keyword evidence="2 3" id="KW-0378">Hydrolase</keyword>
<dbReference type="KEGG" id="abac:LuPra_02622"/>
<keyword evidence="7" id="KW-1185">Reference proteome</keyword>
<dbReference type="Gene3D" id="3.40.50.1820">
    <property type="entry name" value="alpha/beta hydrolase"/>
    <property type="match status" value="1"/>
</dbReference>
<reference evidence="7" key="2">
    <citation type="submission" date="2016-04" db="EMBL/GenBank/DDBJ databases">
        <title>First Complete Genome Sequence of a Subdivision 6 Acidobacterium.</title>
        <authorList>
            <person name="Huang S."/>
            <person name="Vieira S."/>
            <person name="Bunk B."/>
            <person name="Riedel T."/>
            <person name="Sproeer C."/>
            <person name="Overmann J."/>
        </authorList>
    </citation>
    <scope>NUCLEOTIDE SEQUENCE [LARGE SCALE GENOMIC DNA]</scope>
    <source>
        <strain evidence="7">DSM 100886 HEG_-6_39</strain>
    </source>
</reference>
<dbReference type="PANTHER" id="PTHR11559">
    <property type="entry name" value="CARBOXYLESTERASE"/>
    <property type="match status" value="1"/>
</dbReference>
<dbReference type="STRING" id="1855912.LuPra_02622"/>
<organism evidence="6 7">
    <name type="scientific">Luteitalea pratensis</name>
    <dbReference type="NCBI Taxonomy" id="1855912"/>
    <lineage>
        <taxon>Bacteria</taxon>
        <taxon>Pseudomonadati</taxon>
        <taxon>Acidobacteriota</taxon>
        <taxon>Vicinamibacteria</taxon>
        <taxon>Vicinamibacterales</taxon>
        <taxon>Vicinamibacteraceae</taxon>
        <taxon>Luteitalea</taxon>
    </lineage>
</organism>
<dbReference type="InterPro" id="IPR019826">
    <property type="entry name" value="Carboxylesterase_B_AS"/>
</dbReference>
<dbReference type="PROSITE" id="PS51318">
    <property type="entry name" value="TAT"/>
    <property type="match status" value="1"/>
</dbReference>
<dbReference type="Pfam" id="PF00135">
    <property type="entry name" value="COesterase"/>
    <property type="match status" value="1"/>
</dbReference>
<evidence type="ECO:0000313" key="6">
    <source>
        <dbReference type="EMBL" id="AMY09407.1"/>
    </source>
</evidence>
<dbReference type="EC" id="3.1.1.-" evidence="3"/>
<evidence type="ECO:0000256" key="3">
    <source>
        <dbReference type="RuleBase" id="RU361235"/>
    </source>
</evidence>
<dbReference type="Proteomes" id="UP000076079">
    <property type="component" value="Chromosome"/>
</dbReference>
<evidence type="ECO:0000256" key="4">
    <source>
        <dbReference type="SAM" id="MobiDB-lite"/>
    </source>
</evidence>
<dbReference type="InterPro" id="IPR050309">
    <property type="entry name" value="Type-B_Carboxylest/Lipase"/>
</dbReference>
<dbReference type="SUPFAM" id="SSF53474">
    <property type="entry name" value="alpha/beta-Hydrolases"/>
    <property type="match status" value="1"/>
</dbReference>
<dbReference type="RefSeq" id="WP_234800869.1">
    <property type="nucleotide sequence ID" value="NZ_CP015136.1"/>
</dbReference>
<gene>
    <name evidence="6" type="primary">pnbA_2</name>
    <name evidence="6" type="ORF">LuPra_02622</name>
</gene>
<evidence type="ECO:0000256" key="1">
    <source>
        <dbReference type="ARBA" id="ARBA00005964"/>
    </source>
</evidence>
<dbReference type="ESTHER" id="9bact-a0a143plg6">
    <property type="family name" value="Carb_B_Bacteria"/>
</dbReference>
<accession>A0A143PLG6</accession>
<feature type="domain" description="Carboxylesterase type B" evidence="5">
    <location>
        <begin position="59"/>
        <end position="547"/>
    </location>
</feature>
<name>A0A143PLG6_LUTPR</name>
<dbReference type="PROSITE" id="PS00122">
    <property type="entry name" value="CARBOXYLESTERASE_B_1"/>
    <property type="match status" value="1"/>
</dbReference>